<sequence>MSSLRLIPQLLERNQEYAKSHTPLPLITEFPPGTRGPKTVICTFSAVSIIKFSTDNAPVSCCDGRVDPEAVLGLKPGGMYTIVIACFPTSKDSLSFDSEAIVLRNAGCNVPQNLEDLLLLDHVRGGVEEVLVLEHTDCGVTYATDEEIRESLKKLVPSHSKDIDAFEFGTFKK</sequence>
<evidence type="ECO:0000256" key="1">
    <source>
        <dbReference type="ARBA" id="ARBA00006217"/>
    </source>
</evidence>
<organism evidence="5 6">
    <name type="scientific">Truncatella angustata</name>
    <dbReference type="NCBI Taxonomy" id="152316"/>
    <lineage>
        <taxon>Eukaryota</taxon>
        <taxon>Fungi</taxon>
        <taxon>Dikarya</taxon>
        <taxon>Ascomycota</taxon>
        <taxon>Pezizomycotina</taxon>
        <taxon>Sordariomycetes</taxon>
        <taxon>Xylariomycetidae</taxon>
        <taxon>Amphisphaeriales</taxon>
        <taxon>Sporocadaceae</taxon>
        <taxon>Truncatella</taxon>
    </lineage>
</organism>
<accession>A0A9P9A2Z2</accession>
<proteinExistence type="inferred from homology"/>
<evidence type="ECO:0008006" key="7">
    <source>
        <dbReference type="Google" id="ProtNLM"/>
    </source>
</evidence>
<dbReference type="PANTHER" id="PTHR43175">
    <property type="entry name" value="CARBONIC ANHYDRASE"/>
    <property type="match status" value="1"/>
</dbReference>
<gene>
    <name evidence="5" type="ORF">BKA67DRAFT_533837</name>
</gene>
<dbReference type="SUPFAM" id="SSF53056">
    <property type="entry name" value="beta-carbonic anhydrase, cab"/>
    <property type="match status" value="1"/>
</dbReference>
<dbReference type="InterPro" id="IPR036874">
    <property type="entry name" value="Carbonic_anhydrase_sf"/>
</dbReference>
<evidence type="ECO:0000313" key="6">
    <source>
        <dbReference type="Proteomes" id="UP000758603"/>
    </source>
</evidence>
<evidence type="ECO:0000313" key="5">
    <source>
        <dbReference type="EMBL" id="KAH6658716.1"/>
    </source>
</evidence>
<name>A0A9P9A2Z2_9PEZI</name>
<dbReference type="Gene3D" id="3.40.1050.10">
    <property type="entry name" value="Carbonic anhydrase"/>
    <property type="match status" value="1"/>
</dbReference>
<comment type="cofactor">
    <cofactor evidence="4">
        <name>Zn(2+)</name>
        <dbReference type="ChEBI" id="CHEBI:29105"/>
    </cofactor>
    <text evidence="4">Binds 1 zinc ion per subunit.</text>
</comment>
<keyword evidence="3 4" id="KW-0862">Zinc</keyword>
<keyword evidence="2 4" id="KW-0479">Metal-binding</keyword>
<evidence type="ECO:0000256" key="4">
    <source>
        <dbReference type="PIRSR" id="PIRSR601765-1"/>
    </source>
</evidence>
<dbReference type="GO" id="GO:0008270">
    <property type="term" value="F:zinc ion binding"/>
    <property type="evidence" value="ECO:0007669"/>
    <property type="project" value="InterPro"/>
</dbReference>
<feature type="binding site" evidence="4">
    <location>
        <position position="138"/>
    </location>
    <ligand>
        <name>Zn(2+)</name>
        <dbReference type="ChEBI" id="CHEBI:29105"/>
    </ligand>
</feature>
<dbReference type="GeneID" id="70128658"/>
<dbReference type="EMBL" id="JAGPXC010000002">
    <property type="protein sequence ID" value="KAH6658716.1"/>
    <property type="molecule type" value="Genomic_DNA"/>
</dbReference>
<dbReference type="GO" id="GO:0004089">
    <property type="term" value="F:carbonate dehydratase activity"/>
    <property type="evidence" value="ECO:0007669"/>
    <property type="project" value="InterPro"/>
</dbReference>
<evidence type="ECO:0000256" key="3">
    <source>
        <dbReference type="ARBA" id="ARBA00022833"/>
    </source>
</evidence>
<feature type="binding site" evidence="4">
    <location>
        <position position="135"/>
    </location>
    <ligand>
        <name>Zn(2+)</name>
        <dbReference type="ChEBI" id="CHEBI:29105"/>
    </ligand>
</feature>
<evidence type="ECO:0000256" key="2">
    <source>
        <dbReference type="ARBA" id="ARBA00022723"/>
    </source>
</evidence>
<feature type="binding site" evidence="4">
    <location>
        <position position="63"/>
    </location>
    <ligand>
        <name>Zn(2+)</name>
        <dbReference type="ChEBI" id="CHEBI:29105"/>
    </ligand>
</feature>
<dbReference type="AlphaFoldDB" id="A0A9P9A2Z2"/>
<dbReference type="Proteomes" id="UP000758603">
    <property type="component" value="Unassembled WGS sequence"/>
</dbReference>
<dbReference type="RefSeq" id="XP_045962950.1">
    <property type="nucleotide sequence ID" value="XM_046099766.1"/>
</dbReference>
<feature type="binding site" evidence="4">
    <location>
        <position position="61"/>
    </location>
    <ligand>
        <name>Zn(2+)</name>
        <dbReference type="ChEBI" id="CHEBI:29105"/>
    </ligand>
</feature>
<comment type="similarity">
    <text evidence="1">Belongs to the beta-class carbonic anhydrase family.</text>
</comment>
<dbReference type="PANTHER" id="PTHR43175:SF3">
    <property type="entry name" value="CARBON DISULFIDE HYDROLASE"/>
    <property type="match status" value="1"/>
</dbReference>
<dbReference type="InterPro" id="IPR001765">
    <property type="entry name" value="Carbonic_anhydrase"/>
</dbReference>
<keyword evidence="6" id="KW-1185">Reference proteome</keyword>
<reference evidence="5" key="1">
    <citation type="journal article" date="2021" name="Nat. Commun.">
        <title>Genetic determinants of endophytism in the Arabidopsis root mycobiome.</title>
        <authorList>
            <person name="Mesny F."/>
            <person name="Miyauchi S."/>
            <person name="Thiergart T."/>
            <person name="Pickel B."/>
            <person name="Atanasova L."/>
            <person name="Karlsson M."/>
            <person name="Huettel B."/>
            <person name="Barry K.W."/>
            <person name="Haridas S."/>
            <person name="Chen C."/>
            <person name="Bauer D."/>
            <person name="Andreopoulos W."/>
            <person name="Pangilinan J."/>
            <person name="LaButti K."/>
            <person name="Riley R."/>
            <person name="Lipzen A."/>
            <person name="Clum A."/>
            <person name="Drula E."/>
            <person name="Henrissat B."/>
            <person name="Kohler A."/>
            <person name="Grigoriev I.V."/>
            <person name="Martin F.M."/>
            <person name="Hacquard S."/>
        </authorList>
    </citation>
    <scope>NUCLEOTIDE SEQUENCE</scope>
    <source>
        <strain evidence="5">MPI-SDFR-AT-0073</strain>
    </source>
</reference>
<protein>
    <recommendedName>
        <fullName evidence="7">Carbonic anhydrase</fullName>
    </recommendedName>
</protein>
<dbReference type="OrthoDB" id="10248475at2759"/>
<comment type="caution">
    <text evidence="5">The sequence shown here is derived from an EMBL/GenBank/DDBJ whole genome shotgun (WGS) entry which is preliminary data.</text>
</comment>